<organism evidence="2">
    <name type="scientific">marine sediment metagenome</name>
    <dbReference type="NCBI Taxonomy" id="412755"/>
    <lineage>
        <taxon>unclassified sequences</taxon>
        <taxon>metagenomes</taxon>
        <taxon>ecological metagenomes</taxon>
    </lineage>
</organism>
<gene>
    <name evidence="2" type="ORF">S01H1_25451</name>
</gene>
<reference evidence="2" key="1">
    <citation type="journal article" date="2014" name="Front. Microbiol.">
        <title>High frequency of phylogenetically diverse reductive dehalogenase-homologous genes in deep subseafloor sedimentary metagenomes.</title>
        <authorList>
            <person name="Kawai M."/>
            <person name="Futagami T."/>
            <person name="Toyoda A."/>
            <person name="Takaki Y."/>
            <person name="Nishi S."/>
            <person name="Hori S."/>
            <person name="Arai W."/>
            <person name="Tsubouchi T."/>
            <person name="Morono Y."/>
            <person name="Uchiyama I."/>
            <person name="Ito T."/>
            <person name="Fujiyama A."/>
            <person name="Inagaki F."/>
            <person name="Takami H."/>
        </authorList>
    </citation>
    <scope>NUCLEOTIDE SEQUENCE</scope>
    <source>
        <strain evidence="2">Expedition CK06-06</strain>
    </source>
</reference>
<dbReference type="EMBL" id="BARS01015377">
    <property type="protein sequence ID" value="GAF89763.1"/>
    <property type="molecule type" value="Genomic_DNA"/>
</dbReference>
<sequence length="207" mass="22828">MNKIISIVLILVFCSFAMADTTLDISVSTDGNMDADIGLDSEGDMNVWVNSAQLASMNNLNEMGQTMSSGGTRGRTIQVVLDGIYGIITGEVFSPRFHEQSQAIGLALLNVFLPRNEYYQDRLSLEMRIEAIEKTLMKLHHEEYCETMTEIGKKYNATSVRCNGEISYEDGIVISNGGNKMSSEQEETKEDDNGDEVGEGNNSEEGE</sequence>
<comment type="caution">
    <text evidence="2">The sequence shown here is derived from an EMBL/GenBank/DDBJ whole genome shotgun (WGS) entry which is preliminary data.</text>
</comment>
<proteinExistence type="predicted"/>
<dbReference type="AlphaFoldDB" id="X0T8D2"/>
<evidence type="ECO:0000313" key="2">
    <source>
        <dbReference type="EMBL" id="GAF89763.1"/>
    </source>
</evidence>
<evidence type="ECO:0000256" key="1">
    <source>
        <dbReference type="SAM" id="MobiDB-lite"/>
    </source>
</evidence>
<accession>X0T8D2</accession>
<feature type="compositionally biased region" description="Acidic residues" evidence="1">
    <location>
        <begin position="184"/>
        <end position="207"/>
    </location>
</feature>
<name>X0T8D2_9ZZZZ</name>
<feature type="region of interest" description="Disordered" evidence="1">
    <location>
        <begin position="175"/>
        <end position="207"/>
    </location>
</feature>
<protein>
    <submittedName>
        <fullName evidence="2">Uncharacterized protein</fullName>
    </submittedName>
</protein>